<keyword evidence="5" id="KW-1278">Translocase</keyword>
<evidence type="ECO:0000256" key="3">
    <source>
        <dbReference type="ARBA" id="ARBA00022519"/>
    </source>
</evidence>
<dbReference type="InterPro" id="IPR050133">
    <property type="entry name" value="NqrDE/RnfAE_oxidrdctase"/>
</dbReference>
<dbReference type="PANTHER" id="PTHR30335">
    <property type="entry name" value="INTEGRAL MEMBRANE PROTEIN OF SOXR-REDUCING COMPLEX"/>
    <property type="match status" value="1"/>
</dbReference>
<evidence type="ECO:0000313" key="9">
    <source>
        <dbReference type="EMBL" id="GLK88246.1"/>
    </source>
</evidence>
<keyword evidence="2" id="KW-0813">Transport</keyword>
<dbReference type="PANTHER" id="PTHR30335:SF0">
    <property type="entry name" value="ION-TRANSLOCATING OXIDOREDUCTASE COMPLEX SUBUNIT A"/>
    <property type="match status" value="1"/>
</dbReference>
<dbReference type="Pfam" id="PF02508">
    <property type="entry name" value="Rnf-Nqr"/>
    <property type="match status" value="1"/>
</dbReference>
<comment type="subcellular location">
    <subcellularLocation>
        <location evidence="1">Endomembrane system</location>
        <topology evidence="1">Multi-pass membrane protein</topology>
    </subcellularLocation>
</comment>
<evidence type="ECO:0008006" key="11">
    <source>
        <dbReference type="Google" id="ProtNLM"/>
    </source>
</evidence>
<dbReference type="AlphaFoldDB" id="A0A9W6K2G8"/>
<evidence type="ECO:0000256" key="2">
    <source>
        <dbReference type="ARBA" id="ARBA00022448"/>
    </source>
</evidence>
<dbReference type="GO" id="GO:0012505">
    <property type="term" value="C:endomembrane system"/>
    <property type="evidence" value="ECO:0007669"/>
    <property type="project" value="UniProtKB-SubCell"/>
</dbReference>
<evidence type="ECO:0000256" key="8">
    <source>
        <dbReference type="SAM" id="Phobius"/>
    </source>
</evidence>
<feature type="transmembrane region" description="Helical" evidence="8">
    <location>
        <begin position="170"/>
        <end position="189"/>
    </location>
</feature>
<dbReference type="RefSeq" id="WP_271194475.1">
    <property type="nucleotide sequence ID" value="NZ_BSFN01000003.1"/>
</dbReference>
<dbReference type="Proteomes" id="UP001143328">
    <property type="component" value="Unassembled WGS sequence"/>
</dbReference>
<evidence type="ECO:0000256" key="5">
    <source>
        <dbReference type="ARBA" id="ARBA00022967"/>
    </source>
</evidence>
<feature type="transmembrane region" description="Helical" evidence="8">
    <location>
        <begin position="71"/>
        <end position="89"/>
    </location>
</feature>
<reference evidence="9" key="1">
    <citation type="journal article" date="2014" name="Int. J. Syst. Evol. Microbiol.">
        <title>Complete genome sequence of Corynebacterium casei LMG S-19264T (=DSM 44701T), isolated from a smear-ripened cheese.</title>
        <authorList>
            <consortium name="US DOE Joint Genome Institute (JGI-PGF)"/>
            <person name="Walter F."/>
            <person name="Albersmeier A."/>
            <person name="Kalinowski J."/>
            <person name="Ruckert C."/>
        </authorList>
    </citation>
    <scope>NUCLEOTIDE SEQUENCE</scope>
    <source>
        <strain evidence="9">VKM B-2935</strain>
    </source>
</reference>
<evidence type="ECO:0000256" key="4">
    <source>
        <dbReference type="ARBA" id="ARBA00022692"/>
    </source>
</evidence>
<gene>
    <name evidence="9" type="ORF">GCM10017655_13080</name>
</gene>
<dbReference type="EMBL" id="BSFN01000003">
    <property type="protein sequence ID" value="GLK88246.1"/>
    <property type="molecule type" value="Genomic_DNA"/>
</dbReference>
<keyword evidence="3" id="KW-1003">Cell membrane</keyword>
<proteinExistence type="predicted"/>
<reference evidence="9" key="2">
    <citation type="submission" date="2023-01" db="EMBL/GenBank/DDBJ databases">
        <authorList>
            <person name="Sun Q."/>
            <person name="Evtushenko L."/>
        </authorList>
    </citation>
    <scope>NUCLEOTIDE SEQUENCE</scope>
    <source>
        <strain evidence="9">VKM B-2935</strain>
    </source>
</reference>
<comment type="caution">
    <text evidence="9">The sequence shown here is derived from an EMBL/GenBank/DDBJ whole genome shotgun (WGS) entry which is preliminary data.</text>
</comment>
<keyword evidence="7 8" id="KW-0472">Membrane</keyword>
<evidence type="ECO:0000256" key="1">
    <source>
        <dbReference type="ARBA" id="ARBA00004127"/>
    </source>
</evidence>
<evidence type="ECO:0000256" key="7">
    <source>
        <dbReference type="ARBA" id="ARBA00023136"/>
    </source>
</evidence>
<protein>
    <recommendedName>
        <fullName evidence="11">Electron transporter RnfA</fullName>
    </recommendedName>
</protein>
<dbReference type="GO" id="GO:0005886">
    <property type="term" value="C:plasma membrane"/>
    <property type="evidence" value="ECO:0007669"/>
    <property type="project" value="TreeGrafter"/>
</dbReference>
<evidence type="ECO:0000313" key="10">
    <source>
        <dbReference type="Proteomes" id="UP001143328"/>
    </source>
</evidence>
<evidence type="ECO:0000256" key="6">
    <source>
        <dbReference type="ARBA" id="ARBA00022989"/>
    </source>
</evidence>
<sequence>MTAFFLALLGAALVNNLLVLLPAGADAVQTRPAQLAVHGPASALLIALATPLGWVLFHGVLVPLQLDYLQLFGYVPLLAGLAWLTRIAVCRSERAAISLAREPGDAARSLLQAGAALGSILLAQEQSFLHALAQGIGGGLGFWLALKILADLLERIDHSAVPAAFRGGPLWLICAGVVGMVLLGLQGLAPQ</sequence>
<name>A0A9W6K2G8_9PSED</name>
<feature type="transmembrane region" description="Helical" evidence="8">
    <location>
        <begin position="43"/>
        <end position="64"/>
    </location>
</feature>
<keyword evidence="10" id="KW-1185">Reference proteome</keyword>
<dbReference type="InterPro" id="IPR003667">
    <property type="entry name" value="NqrDE/RnfAE"/>
</dbReference>
<keyword evidence="4 8" id="KW-0812">Transmembrane</keyword>
<organism evidence="9 10">
    <name type="scientific">Pseudomonas turukhanskensis</name>
    <dbReference type="NCBI Taxonomy" id="1806536"/>
    <lineage>
        <taxon>Bacteria</taxon>
        <taxon>Pseudomonadati</taxon>
        <taxon>Pseudomonadota</taxon>
        <taxon>Gammaproteobacteria</taxon>
        <taxon>Pseudomonadales</taxon>
        <taxon>Pseudomonadaceae</taxon>
        <taxon>Pseudomonas</taxon>
    </lineage>
</organism>
<keyword evidence="6 8" id="KW-1133">Transmembrane helix</keyword>
<accession>A0A9W6K2G8</accession>
<keyword evidence="3" id="KW-0997">Cell inner membrane</keyword>